<dbReference type="PROSITE" id="PS51257">
    <property type="entry name" value="PROKAR_LIPOPROTEIN"/>
    <property type="match status" value="1"/>
</dbReference>
<feature type="domain" description="SsuA/THI5-like" evidence="5">
    <location>
        <begin position="61"/>
        <end position="275"/>
    </location>
</feature>
<evidence type="ECO:0000256" key="1">
    <source>
        <dbReference type="ARBA" id="ARBA00004418"/>
    </source>
</evidence>
<sequence length="342" mass="35353">MSRGSLGRAGRTRLAATIAIIVAAAGTLSACGGGDAPDGTGGDGTGNTSSITVLRSTGATFEPLYIAEEQGYFKEAGLNVTIKPGAADTSQNAPSIVNGEAQFAMTDSPGFLKAAASKLPVQIVSALQVATRKTPPSDGLMVKPDSPIKSFADVGGKTIAVAALGGSVQFVTEYAAKQAGVDPSTIKFVALPLNGLVDAVKNGQVDAAHTFASFFDAAKAQGLTAIGEGTNIIPGLPQSVLFADRTWLAANAAAAKKFTDAVAKAVTYANSHPDDVRAIDVKYTTMAPEYIKNRQIQIYSAEVDKSVVSMIIKEMLGFGLLKAAPDESTIYWDQMPTTTRSE</sequence>
<dbReference type="RefSeq" id="WP_155353982.1">
    <property type="nucleotide sequence ID" value="NZ_BAAAHL010000038.1"/>
</dbReference>
<accession>A0A5M3WQ44</accession>
<reference evidence="6 7" key="1">
    <citation type="submission" date="2019-10" db="EMBL/GenBank/DDBJ databases">
        <title>Whole genome shotgun sequence of Acrocarpospora macrocephala NBRC 16266.</title>
        <authorList>
            <person name="Ichikawa N."/>
            <person name="Kimura A."/>
            <person name="Kitahashi Y."/>
            <person name="Komaki H."/>
            <person name="Oguchi A."/>
        </authorList>
    </citation>
    <scope>NUCLEOTIDE SEQUENCE [LARGE SCALE GENOMIC DNA]</scope>
    <source>
        <strain evidence="6 7">NBRC 16266</strain>
    </source>
</reference>
<gene>
    <name evidence="6" type="ORF">Amac_019640</name>
</gene>
<comment type="caution">
    <text evidence="6">The sequence shown here is derived from an EMBL/GenBank/DDBJ whole genome shotgun (WGS) entry which is preliminary data.</text>
</comment>
<feature type="chain" id="PRO_5038621354" description="SsuA/THI5-like domain-containing protein" evidence="4">
    <location>
        <begin position="31"/>
        <end position="342"/>
    </location>
</feature>
<protein>
    <recommendedName>
        <fullName evidence="5">SsuA/THI5-like domain-containing protein</fullName>
    </recommendedName>
</protein>
<feature type="signal peptide" evidence="4">
    <location>
        <begin position="1"/>
        <end position="30"/>
    </location>
</feature>
<organism evidence="6 7">
    <name type="scientific">Acrocarpospora macrocephala</name>
    <dbReference type="NCBI Taxonomy" id="150177"/>
    <lineage>
        <taxon>Bacteria</taxon>
        <taxon>Bacillati</taxon>
        <taxon>Actinomycetota</taxon>
        <taxon>Actinomycetes</taxon>
        <taxon>Streptosporangiales</taxon>
        <taxon>Streptosporangiaceae</taxon>
        <taxon>Acrocarpospora</taxon>
    </lineage>
</organism>
<dbReference type="PANTHER" id="PTHR30024:SF47">
    <property type="entry name" value="TAURINE-BINDING PERIPLASMIC PROTEIN"/>
    <property type="match status" value="1"/>
</dbReference>
<evidence type="ECO:0000313" key="6">
    <source>
        <dbReference type="EMBL" id="GES08368.1"/>
    </source>
</evidence>
<evidence type="ECO:0000313" key="7">
    <source>
        <dbReference type="Proteomes" id="UP000331127"/>
    </source>
</evidence>
<evidence type="ECO:0000256" key="3">
    <source>
        <dbReference type="ARBA" id="ARBA00022729"/>
    </source>
</evidence>
<dbReference type="SUPFAM" id="SSF53850">
    <property type="entry name" value="Periplasmic binding protein-like II"/>
    <property type="match status" value="1"/>
</dbReference>
<evidence type="ECO:0000259" key="5">
    <source>
        <dbReference type="Pfam" id="PF09084"/>
    </source>
</evidence>
<comment type="similarity">
    <text evidence="2">Belongs to the bacterial solute-binding protein SsuA/TauA family.</text>
</comment>
<evidence type="ECO:0000256" key="2">
    <source>
        <dbReference type="ARBA" id="ARBA00010742"/>
    </source>
</evidence>
<evidence type="ECO:0000256" key="4">
    <source>
        <dbReference type="SAM" id="SignalP"/>
    </source>
</evidence>
<proteinExistence type="inferred from homology"/>
<dbReference type="AlphaFoldDB" id="A0A5M3WQ44"/>
<comment type="subcellular location">
    <subcellularLocation>
        <location evidence="1">Periplasm</location>
    </subcellularLocation>
</comment>
<dbReference type="OrthoDB" id="5348911at2"/>
<dbReference type="EMBL" id="BLAE01000010">
    <property type="protein sequence ID" value="GES08368.1"/>
    <property type="molecule type" value="Genomic_DNA"/>
</dbReference>
<dbReference type="PANTHER" id="PTHR30024">
    <property type="entry name" value="ALIPHATIC SULFONATES-BINDING PROTEIN-RELATED"/>
    <property type="match status" value="1"/>
</dbReference>
<dbReference type="Proteomes" id="UP000331127">
    <property type="component" value="Unassembled WGS sequence"/>
</dbReference>
<name>A0A5M3WQ44_9ACTN</name>
<dbReference type="Pfam" id="PF09084">
    <property type="entry name" value="NMT1"/>
    <property type="match status" value="1"/>
</dbReference>
<keyword evidence="7" id="KW-1185">Reference proteome</keyword>
<dbReference type="GO" id="GO:0042918">
    <property type="term" value="P:alkanesulfonate transmembrane transport"/>
    <property type="evidence" value="ECO:0007669"/>
    <property type="project" value="TreeGrafter"/>
</dbReference>
<dbReference type="InterPro" id="IPR015168">
    <property type="entry name" value="SsuA/THI5"/>
</dbReference>
<keyword evidence="3 4" id="KW-0732">Signal</keyword>
<dbReference type="Gene3D" id="3.40.190.10">
    <property type="entry name" value="Periplasmic binding protein-like II"/>
    <property type="match status" value="2"/>
</dbReference>
<dbReference type="GO" id="GO:0042597">
    <property type="term" value="C:periplasmic space"/>
    <property type="evidence" value="ECO:0007669"/>
    <property type="project" value="UniProtKB-SubCell"/>
</dbReference>